<keyword evidence="5" id="KW-1185">Reference proteome</keyword>
<comment type="caution">
    <text evidence="4">The sequence shown here is derived from an EMBL/GenBank/DDBJ whole genome shotgun (WGS) entry which is preliminary data.</text>
</comment>
<gene>
    <name evidence="4" type="ORF">GCM10017655_22930</name>
</gene>
<dbReference type="PANTHER" id="PTHR38690">
    <property type="entry name" value="PROTEASE-RELATED"/>
    <property type="match status" value="1"/>
</dbReference>
<sequence length="1281" mass="137834">MQRLARSIATLTRWGLYLCATGLIVAALYVSVGRQLVPLVADYRLQAEDRLRDALGLPVSIGSLEGSWRGFAPLLVAHDVQVGEGPSALRLDQVRVVPDLLASIQGQQVRVGSIEVDGLQLSAVQDAEGHWAMEGLPQRDNNTPLDPEQLLRSMKRVKQFSLFNSQLTLEPKDSAPLTLTYINLDLLTGASRHRLDGRVTLPDGQPLSVSVAVRVKPKAWREAQADIYLSLPQSDWARWLPAGLTRDWHVKELQAGGEFWLAWADGAVQRAVARVHAPALSAAYAERTPVKLDDLAVMAYLNRTEQGYTLLLNSLAATLGDTRWGEVQVGMTYQQASAERPQSWQVTADRLDLTPLTPTIEALAPLPEKAADVLRGLKPQGTLHNVQVTITPQAGNPDQRLQFAANLQQISFSAYGGAPAAENVTGSITGDLGHGELRMDTDNFALHLDHLFPKPWRYQKANARLTWTLNADAFTLIAPYMKLVGDEGKLAGDFLIRLTLAPDTEDYMDLRVGLQEGDARYVEKYLPTLVPSFSQDLAKWLTTAIHSGAIDEGYFQYQGSLNKGAEDAAHSISLFFKVHDTELAFQPGWPVLKNVSGDVLIEDTGVRVRAPSGQLLNSTVSDVNVDVPHVAKGQPSRLLITGNVDSSMADALKILQEAPIGTASVFNGWGGEGNLKGKLNLDIPLGAGPATRAIVDFTADGATLSMPTPKLELSQVKGAFRYDTATGLSAPDIRAQVFGRPIRGKAVASKTVGKPTSRIETSGQVPLKTLTQWLGVTRPIPASGDLPFQLAVTLDGDNSQLQVDSTLKGLAIDLPAPLGKVASDERPSQWRMSLQGAERSYSFNYANLASLAASAPASGFNDGRAELRLGSGIARVPEAKGLQVNGDVSELDATAWQDVAKRYAGDQAASAKQFFNSANLHINTFHGLGADIDNLDVKMTRIDSGWAINLGSAKVSGNVGLPDADGAPINVQLKHLRFPPAKPPQPADANAQEVEEPDSLADVDPRQIPALNLNIARVYQGDALLGAWSLKARPNAKGVVFSGVNMGLKGLQLEGSVGWEGAPGATSSWFKGRIGGKNLADVLLAWNFAPTATSEDFHMDIDGQWPGSPAWISLKRFSGTLDPTLRKGQFVEAQGSTAALRVFGLLNFNSIGRRLRLDFSDLLDKGLSYDRVKGLLVATNGVYVTKEPITLAGPSSNLEMNGTLDMASNQVDAKLLVTLPLTNNLPLAALIVGAPAIGGALFVADKLLGKQVARFASVQYSVKGSWQDPKITFDKPFEKPR</sequence>
<dbReference type="PANTHER" id="PTHR38690:SF1">
    <property type="entry name" value="PROTEASE"/>
    <property type="match status" value="1"/>
</dbReference>
<dbReference type="Pfam" id="PF13116">
    <property type="entry name" value="YhdP"/>
    <property type="match status" value="1"/>
</dbReference>
<organism evidence="4 5">
    <name type="scientific">Pseudomonas turukhanskensis</name>
    <dbReference type="NCBI Taxonomy" id="1806536"/>
    <lineage>
        <taxon>Bacteria</taxon>
        <taxon>Pseudomonadati</taxon>
        <taxon>Pseudomonadota</taxon>
        <taxon>Gammaproteobacteria</taxon>
        <taxon>Pseudomonadales</taxon>
        <taxon>Pseudomonadaceae</taxon>
        <taxon>Pseudomonas</taxon>
    </lineage>
</organism>
<evidence type="ECO:0000313" key="4">
    <source>
        <dbReference type="EMBL" id="GLK89231.1"/>
    </source>
</evidence>
<reference evidence="4" key="2">
    <citation type="submission" date="2023-01" db="EMBL/GenBank/DDBJ databases">
        <authorList>
            <person name="Sun Q."/>
            <person name="Evtushenko L."/>
        </authorList>
    </citation>
    <scope>NUCLEOTIDE SEQUENCE</scope>
    <source>
        <strain evidence="4">VKM B-2935</strain>
    </source>
</reference>
<keyword evidence="2" id="KW-0812">Transmembrane</keyword>
<dbReference type="Proteomes" id="UP001143328">
    <property type="component" value="Unassembled WGS sequence"/>
</dbReference>
<evidence type="ECO:0000259" key="3">
    <source>
        <dbReference type="Pfam" id="PF13116"/>
    </source>
</evidence>
<keyword evidence="2" id="KW-0472">Membrane</keyword>
<feature type="transmembrane region" description="Helical" evidence="2">
    <location>
        <begin position="12"/>
        <end position="32"/>
    </location>
</feature>
<reference evidence="4" key="1">
    <citation type="journal article" date="2014" name="Int. J. Syst. Evol. Microbiol.">
        <title>Complete genome sequence of Corynebacterium casei LMG S-19264T (=DSM 44701T), isolated from a smear-ripened cheese.</title>
        <authorList>
            <consortium name="US DOE Joint Genome Institute (JGI-PGF)"/>
            <person name="Walter F."/>
            <person name="Albersmeier A."/>
            <person name="Kalinowski J."/>
            <person name="Ruckert C."/>
        </authorList>
    </citation>
    <scope>NUCLEOTIDE SEQUENCE</scope>
    <source>
        <strain evidence="4">VKM B-2935</strain>
    </source>
</reference>
<evidence type="ECO:0000256" key="2">
    <source>
        <dbReference type="SAM" id="Phobius"/>
    </source>
</evidence>
<dbReference type="InterPro" id="IPR025263">
    <property type="entry name" value="YhdP_central"/>
</dbReference>
<dbReference type="InterPro" id="IPR011836">
    <property type="entry name" value="YhdP"/>
</dbReference>
<proteinExistence type="predicted"/>
<protein>
    <submittedName>
        <fullName evidence="4">TIGR02099 family protein</fullName>
    </submittedName>
</protein>
<evidence type="ECO:0000256" key="1">
    <source>
        <dbReference type="SAM" id="MobiDB-lite"/>
    </source>
</evidence>
<feature type="domain" description="YhdP central" evidence="3">
    <location>
        <begin position="8"/>
        <end position="1271"/>
    </location>
</feature>
<accession>A0A9W6NG11</accession>
<dbReference type="EMBL" id="BSFN01000005">
    <property type="protein sequence ID" value="GLK89231.1"/>
    <property type="molecule type" value="Genomic_DNA"/>
</dbReference>
<dbReference type="NCBIfam" id="TIGR02099">
    <property type="entry name" value="YhdP family protein"/>
    <property type="match status" value="1"/>
</dbReference>
<keyword evidence="2" id="KW-1133">Transmembrane helix</keyword>
<name>A0A9W6NG11_9PSED</name>
<dbReference type="RefSeq" id="WP_271195422.1">
    <property type="nucleotide sequence ID" value="NZ_BSFN01000005.1"/>
</dbReference>
<evidence type="ECO:0000313" key="5">
    <source>
        <dbReference type="Proteomes" id="UP001143328"/>
    </source>
</evidence>
<feature type="region of interest" description="Disordered" evidence="1">
    <location>
        <begin position="980"/>
        <end position="1001"/>
    </location>
</feature>